<dbReference type="PANTHER" id="PTHR11615">
    <property type="entry name" value="NITRATE, FORMATE, IRON DEHYDROGENASE"/>
    <property type="match status" value="1"/>
</dbReference>
<dbReference type="Pfam" id="PF02906">
    <property type="entry name" value="Fe_hyd_lg_C"/>
    <property type="match status" value="1"/>
</dbReference>
<evidence type="ECO:0000256" key="3">
    <source>
        <dbReference type="ARBA" id="ARBA00023014"/>
    </source>
</evidence>
<feature type="domain" description="4Fe-4S ferredoxin-type" evidence="4">
    <location>
        <begin position="53"/>
        <end position="82"/>
    </location>
</feature>
<protein>
    <submittedName>
        <fullName evidence="5">Hydrogenase large subunit domain protein</fullName>
    </submittedName>
</protein>
<dbReference type="GO" id="GO:0046872">
    <property type="term" value="F:metal ion binding"/>
    <property type="evidence" value="ECO:0007669"/>
    <property type="project" value="UniProtKB-KW"/>
</dbReference>
<dbReference type="GO" id="GO:0051536">
    <property type="term" value="F:iron-sulfur cluster binding"/>
    <property type="evidence" value="ECO:0007669"/>
    <property type="project" value="UniProtKB-KW"/>
</dbReference>
<dbReference type="InterPro" id="IPR017900">
    <property type="entry name" value="4Fe4S_Fe_S_CS"/>
</dbReference>
<dbReference type="Gene3D" id="3.40.50.1780">
    <property type="match status" value="1"/>
</dbReference>
<dbReference type="PROSITE" id="PS00198">
    <property type="entry name" value="4FE4S_FER_1"/>
    <property type="match status" value="1"/>
</dbReference>
<dbReference type="RefSeq" id="WP_288185615.1">
    <property type="nucleotide sequence ID" value="NZ_LT608335.1"/>
</dbReference>
<evidence type="ECO:0000256" key="2">
    <source>
        <dbReference type="ARBA" id="ARBA00023004"/>
    </source>
</evidence>
<dbReference type="SUPFAM" id="SSF54862">
    <property type="entry name" value="4Fe-4S ferredoxins"/>
    <property type="match status" value="1"/>
</dbReference>
<keyword evidence="3" id="KW-0411">Iron-sulfur</keyword>
<dbReference type="AlphaFoldDB" id="A0A212M056"/>
<sequence length="368" mass="40553">MFCVTGKAAQHQAANRTITGTEIVVSQEHCHSCQTCLAACPLYSRCSAAGDCSIQAIAAQACITCGACLQSCPGKVVEYQDDIQRFLLDLIAGTPISLLVAPAVQRHFPDYRQVFGFLRTLGVVSFYNVLLRADITLWAYLKVLRRKENTPFISSPCAAVTSYIMKHAPALKKHLMPVYSPLICSGIYLKKYRHVPEKLAFLSPCIAKRSELRQNRPNQTGVDYNITIGRLKQYLLHAGIDVSNYEPVDFSDSREGGGQTLNAYGGISECLSAQFPQGHYRKLSGTGSVYSFLDDYQSALAAGDRLPTLLEVYNCATGCDNGTGVGIYPDNLVTEACHHVAPEQARNVEATFQYFDRSLHLSDFIWKI</sequence>
<accession>A0A212M056</accession>
<dbReference type="InterPro" id="IPR017896">
    <property type="entry name" value="4Fe4S_Fe-S-bd"/>
</dbReference>
<evidence type="ECO:0000256" key="1">
    <source>
        <dbReference type="ARBA" id="ARBA00022723"/>
    </source>
</evidence>
<dbReference type="EMBL" id="FMJE01000006">
    <property type="protein sequence ID" value="SCM83097.1"/>
    <property type="molecule type" value="Genomic_DNA"/>
</dbReference>
<dbReference type="SUPFAM" id="SSF53920">
    <property type="entry name" value="Fe-only hydrogenase"/>
    <property type="match status" value="1"/>
</dbReference>
<keyword evidence="1" id="KW-0479">Metal-binding</keyword>
<dbReference type="Gene3D" id="3.40.950.10">
    <property type="entry name" value="Fe-only Hydrogenase (Larger Subunit), Chain L, domain 3"/>
    <property type="match status" value="1"/>
</dbReference>
<evidence type="ECO:0000313" key="5">
    <source>
        <dbReference type="EMBL" id="SCM83097.1"/>
    </source>
</evidence>
<dbReference type="Gene3D" id="3.30.70.20">
    <property type="match status" value="1"/>
</dbReference>
<reference evidence="5" key="1">
    <citation type="submission" date="2016-08" db="EMBL/GenBank/DDBJ databases">
        <authorList>
            <person name="Seilhamer J.J."/>
        </authorList>
    </citation>
    <scope>NUCLEOTIDE SEQUENCE</scope>
    <source>
        <strain evidence="5">86</strain>
    </source>
</reference>
<name>A0A212M056_9FIRM</name>
<dbReference type="PROSITE" id="PS51379">
    <property type="entry name" value="4FE4S_FER_2"/>
    <property type="match status" value="2"/>
</dbReference>
<dbReference type="InterPro" id="IPR050340">
    <property type="entry name" value="Cytosolic_Fe-S_CAF"/>
</dbReference>
<evidence type="ECO:0000259" key="4">
    <source>
        <dbReference type="PROSITE" id="PS51379"/>
    </source>
</evidence>
<proteinExistence type="predicted"/>
<gene>
    <name evidence="5" type="ORF">KL86SPO_60059</name>
</gene>
<dbReference type="InterPro" id="IPR009016">
    <property type="entry name" value="Fe_hydrogenase"/>
</dbReference>
<dbReference type="Pfam" id="PF13237">
    <property type="entry name" value="Fer4_10"/>
    <property type="match status" value="1"/>
</dbReference>
<organism evidence="5">
    <name type="scientific">uncultured Sporomusa sp</name>
    <dbReference type="NCBI Taxonomy" id="307249"/>
    <lineage>
        <taxon>Bacteria</taxon>
        <taxon>Bacillati</taxon>
        <taxon>Bacillota</taxon>
        <taxon>Negativicutes</taxon>
        <taxon>Selenomonadales</taxon>
        <taxon>Sporomusaceae</taxon>
        <taxon>Sporomusa</taxon>
        <taxon>environmental samples</taxon>
    </lineage>
</organism>
<keyword evidence="2" id="KW-0408">Iron</keyword>
<dbReference type="InterPro" id="IPR004108">
    <property type="entry name" value="Fe_hydrogenase_lsu_C"/>
</dbReference>
<feature type="domain" description="4Fe-4S ferredoxin-type" evidence="4">
    <location>
        <begin position="21"/>
        <end position="51"/>
    </location>
</feature>